<gene>
    <name evidence="2" type="ORF">BSTOLATCC_MIC57928</name>
</gene>
<accession>A0AAU9K3K8</accession>
<comment type="caution">
    <text evidence="2">The sequence shown here is derived from an EMBL/GenBank/DDBJ whole genome shotgun (WGS) entry which is preliminary data.</text>
</comment>
<keyword evidence="3" id="KW-1185">Reference proteome</keyword>
<dbReference type="InterPro" id="IPR039879">
    <property type="entry name" value="EFC10"/>
</dbReference>
<dbReference type="PANTHER" id="PTHR21847">
    <property type="entry name" value="EF-HAND CALCIUM-BINDING DOMAIN-CONTAINING PROTEIN 10"/>
    <property type="match status" value="1"/>
</dbReference>
<dbReference type="CDD" id="cd22961">
    <property type="entry name" value="DD_TEX55-like"/>
    <property type="match status" value="1"/>
</dbReference>
<protein>
    <submittedName>
        <fullName evidence="2">Uncharacterized protein</fullName>
    </submittedName>
</protein>
<evidence type="ECO:0000313" key="2">
    <source>
        <dbReference type="EMBL" id="CAG9333108.1"/>
    </source>
</evidence>
<feature type="region of interest" description="Disordered" evidence="1">
    <location>
        <begin position="1"/>
        <end position="20"/>
    </location>
</feature>
<dbReference type="PANTHER" id="PTHR21847:SF1">
    <property type="entry name" value="EF-HAND CALCIUM-BINDING DOMAIN-CONTAINING PROTEIN 10"/>
    <property type="match status" value="1"/>
</dbReference>
<name>A0AAU9K3K8_9CILI</name>
<organism evidence="2 3">
    <name type="scientific">Blepharisma stoltei</name>
    <dbReference type="NCBI Taxonomy" id="1481888"/>
    <lineage>
        <taxon>Eukaryota</taxon>
        <taxon>Sar</taxon>
        <taxon>Alveolata</taxon>
        <taxon>Ciliophora</taxon>
        <taxon>Postciliodesmatophora</taxon>
        <taxon>Heterotrichea</taxon>
        <taxon>Heterotrichida</taxon>
        <taxon>Blepharismidae</taxon>
        <taxon>Blepharisma</taxon>
    </lineage>
</organism>
<dbReference type="AlphaFoldDB" id="A0AAU9K3K8"/>
<dbReference type="EMBL" id="CAJZBQ010000056">
    <property type="protein sequence ID" value="CAG9333108.1"/>
    <property type="molecule type" value="Genomic_DNA"/>
</dbReference>
<reference evidence="2" key="1">
    <citation type="submission" date="2021-09" db="EMBL/GenBank/DDBJ databases">
        <authorList>
            <consortium name="AG Swart"/>
            <person name="Singh M."/>
            <person name="Singh A."/>
            <person name="Seah K."/>
            <person name="Emmerich C."/>
        </authorList>
    </citation>
    <scope>NUCLEOTIDE SEQUENCE</scope>
    <source>
        <strain evidence="2">ATCC30299</strain>
    </source>
</reference>
<evidence type="ECO:0000313" key="3">
    <source>
        <dbReference type="Proteomes" id="UP001162131"/>
    </source>
</evidence>
<dbReference type="Proteomes" id="UP001162131">
    <property type="component" value="Unassembled WGS sequence"/>
</dbReference>
<sequence length="174" mass="20367">MVRLLKVGKGKDSALHSPTSKEAVDFDMQVEYPVTSPEQDIEFEKINTYLNEKGIPELFNKLLTQVIHDKPENVKSHILQQLTKLRYFREHPNMQEPRYFTNEEFETMFEAYDIAGENSLPYQCLVQALTISGIVNPEEALREDFPELTEELKVSRPKFVQVMMQEFIKRGFSY</sequence>
<evidence type="ECO:0000256" key="1">
    <source>
        <dbReference type="SAM" id="MobiDB-lite"/>
    </source>
</evidence>
<proteinExistence type="predicted"/>